<dbReference type="EMBL" id="LIAE01009822">
    <property type="protein sequence ID" value="PAV68078.1"/>
    <property type="molecule type" value="Genomic_DNA"/>
</dbReference>
<dbReference type="Gene3D" id="1.10.443.10">
    <property type="entry name" value="Intergrase catalytic core"/>
    <property type="match status" value="1"/>
</dbReference>
<dbReference type="PROSITE" id="PS51898">
    <property type="entry name" value="TYR_RECOMBINASE"/>
    <property type="match status" value="1"/>
</dbReference>
<evidence type="ECO:0000313" key="5">
    <source>
        <dbReference type="Proteomes" id="UP000218231"/>
    </source>
</evidence>
<evidence type="ECO:0000256" key="1">
    <source>
        <dbReference type="ARBA" id="ARBA00023125"/>
    </source>
</evidence>
<dbReference type="PANTHER" id="PTHR30349">
    <property type="entry name" value="PHAGE INTEGRASE-RELATED"/>
    <property type="match status" value="1"/>
</dbReference>
<sequence length="393" mass="44549">MGASPLKEEAALKTINLYYDFLTKGAESQDYVIRKAAISLEHKPVTHASANTYLAPVNGFLRLAQARLKDTARLLRILTGNKVFDHVSSLPILEDRQRSKAEMDSIHNTTLKFGRDSDTYNNLAAGGIRGGKVSGNNLPKHFPINKIQSLLNGIEDPMHRCCAALMAAGGVRQSELWAVRLEDIDEFTRTIKIEDPNFHRNPSAEQAHKKLAYKGRTTASLVLFEPFKTTFFESLSEYLAVRPKSSSEYLFVSSTKKTYGLPLLSCQKQNTTNKLFNRTLRKAQEKLWPNHNQDQIYTSHSLRHFYGVWARNFVYIPGRPSIGLELAEIQILMGHKDIKSTAIYAKISEENLIIEIEIAERNKMYLGDFQDINEIRSAVYIELGNELKSRMKP</sequence>
<dbReference type="Proteomes" id="UP000218231">
    <property type="component" value="Unassembled WGS sequence"/>
</dbReference>
<dbReference type="PANTHER" id="PTHR30349:SF41">
    <property type="entry name" value="INTEGRASE_RECOMBINASE PROTEIN MJ0367-RELATED"/>
    <property type="match status" value="1"/>
</dbReference>
<gene>
    <name evidence="4" type="ORF">WR25_24678</name>
</gene>
<comment type="caution">
    <text evidence="4">The sequence shown here is derived from an EMBL/GenBank/DDBJ whole genome shotgun (WGS) entry which is preliminary data.</text>
</comment>
<reference evidence="4 5" key="1">
    <citation type="journal article" date="2017" name="Curr. Biol.">
        <title>Genome architecture and evolution of a unichromosomal asexual nematode.</title>
        <authorList>
            <person name="Fradin H."/>
            <person name="Zegar C."/>
            <person name="Gutwein M."/>
            <person name="Lucas J."/>
            <person name="Kovtun M."/>
            <person name="Corcoran D."/>
            <person name="Baugh L.R."/>
            <person name="Kiontke K."/>
            <person name="Gunsalus K."/>
            <person name="Fitch D.H."/>
            <person name="Piano F."/>
        </authorList>
    </citation>
    <scope>NUCLEOTIDE SEQUENCE [LARGE SCALE GENOMIC DNA]</scope>
    <source>
        <strain evidence="4">PF1309</strain>
    </source>
</reference>
<dbReference type="SUPFAM" id="SSF56349">
    <property type="entry name" value="DNA breaking-rejoining enzymes"/>
    <property type="match status" value="1"/>
</dbReference>
<name>A0A2A2K2C8_9BILA</name>
<feature type="domain" description="Tyr recombinase" evidence="3">
    <location>
        <begin position="137"/>
        <end position="357"/>
    </location>
</feature>
<keyword evidence="2" id="KW-0233">DNA recombination</keyword>
<keyword evidence="5" id="KW-1185">Reference proteome</keyword>
<evidence type="ECO:0000256" key="2">
    <source>
        <dbReference type="ARBA" id="ARBA00023172"/>
    </source>
</evidence>
<dbReference type="InterPro" id="IPR002104">
    <property type="entry name" value="Integrase_catalytic"/>
</dbReference>
<protein>
    <recommendedName>
        <fullName evidence="3">Tyr recombinase domain-containing protein</fullName>
    </recommendedName>
</protein>
<dbReference type="AlphaFoldDB" id="A0A2A2K2C8"/>
<accession>A0A2A2K2C8</accession>
<dbReference type="CDD" id="cd00397">
    <property type="entry name" value="DNA_BRE_C"/>
    <property type="match status" value="1"/>
</dbReference>
<dbReference type="GO" id="GO:0015074">
    <property type="term" value="P:DNA integration"/>
    <property type="evidence" value="ECO:0007669"/>
    <property type="project" value="InterPro"/>
</dbReference>
<evidence type="ECO:0000259" key="3">
    <source>
        <dbReference type="PROSITE" id="PS51898"/>
    </source>
</evidence>
<dbReference type="InterPro" id="IPR050090">
    <property type="entry name" value="Tyrosine_recombinase_XerCD"/>
</dbReference>
<organism evidence="4 5">
    <name type="scientific">Diploscapter pachys</name>
    <dbReference type="NCBI Taxonomy" id="2018661"/>
    <lineage>
        <taxon>Eukaryota</taxon>
        <taxon>Metazoa</taxon>
        <taxon>Ecdysozoa</taxon>
        <taxon>Nematoda</taxon>
        <taxon>Chromadorea</taxon>
        <taxon>Rhabditida</taxon>
        <taxon>Rhabditina</taxon>
        <taxon>Rhabditomorpha</taxon>
        <taxon>Rhabditoidea</taxon>
        <taxon>Rhabditidae</taxon>
        <taxon>Diploscapter</taxon>
    </lineage>
</organism>
<dbReference type="InterPro" id="IPR013762">
    <property type="entry name" value="Integrase-like_cat_sf"/>
</dbReference>
<dbReference type="GO" id="GO:0006310">
    <property type="term" value="P:DNA recombination"/>
    <property type="evidence" value="ECO:0007669"/>
    <property type="project" value="UniProtKB-KW"/>
</dbReference>
<dbReference type="InterPro" id="IPR011010">
    <property type="entry name" value="DNA_brk_join_enz"/>
</dbReference>
<keyword evidence="1" id="KW-0238">DNA-binding</keyword>
<dbReference type="GO" id="GO:0003677">
    <property type="term" value="F:DNA binding"/>
    <property type="evidence" value="ECO:0007669"/>
    <property type="project" value="UniProtKB-KW"/>
</dbReference>
<dbReference type="Pfam" id="PF00589">
    <property type="entry name" value="Phage_integrase"/>
    <property type="match status" value="1"/>
</dbReference>
<proteinExistence type="predicted"/>
<evidence type="ECO:0000313" key="4">
    <source>
        <dbReference type="EMBL" id="PAV68078.1"/>
    </source>
</evidence>